<evidence type="ECO:0000259" key="12">
    <source>
        <dbReference type="Pfam" id="PF21180"/>
    </source>
</evidence>
<dbReference type="GO" id="GO:0006265">
    <property type="term" value="P:DNA topological change"/>
    <property type="evidence" value="ECO:0007669"/>
    <property type="project" value="UniProtKB-UniRule"/>
</dbReference>
<dbReference type="GO" id="GO:0005694">
    <property type="term" value="C:chromosome"/>
    <property type="evidence" value="ECO:0007669"/>
    <property type="project" value="InterPro"/>
</dbReference>
<evidence type="ECO:0000256" key="6">
    <source>
        <dbReference type="ARBA" id="ARBA00023029"/>
    </source>
</evidence>
<dbReference type="InterPro" id="IPR036388">
    <property type="entry name" value="WH-like_DNA-bd_sf"/>
</dbReference>
<comment type="catalytic activity">
    <reaction evidence="1 9 10">
        <text>ATP-dependent breakage, passage and rejoining of double-stranded DNA.</text>
        <dbReference type="EC" id="5.6.2.2"/>
    </reaction>
</comment>
<evidence type="ECO:0000256" key="3">
    <source>
        <dbReference type="ARBA" id="ARBA00006559"/>
    </source>
</evidence>
<proteinExistence type="inferred from homology"/>
<dbReference type="InterPro" id="IPR034136">
    <property type="entry name" value="TOPRIM_Topo6A/Spo11"/>
</dbReference>
<dbReference type="PRINTS" id="PR01552">
    <property type="entry name" value="TPISMRASE6A"/>
</dbReference>
<dbReference type="EMBL" id="LFWV01000008">
    <property type="protein sequence ID" value="KON32218.1"/>
    <property type="molecule type" value="Genomic_DNA"/>
</dbReference>
<dbReference type="GO" id="GO:0005524">
    <property type="term" value="F:ATP binding"/>
    <property type="evidence" value="ECO:0007669"/>
    <property type="project" value="UniProtKB-KW"/>
</dbReference>
<dbReference type="AlphaFoldDB" id="A0A0M0BUB6"/>
<dbReference type="InterPro" id="IPR013049">
    <property type="entry name" value="Spo11/TopoVI_A_N"/>
</dbReference>
<reference evidence="14" key="1">
    <citation type="submission" date="2015-06" db="EMBL/GenBank/DDBJ databases">
        <title>New insights into the roles of widespread benthic archaea in carbon and nitrogen cycling.</title>
        <authorList>
            <person name="Lazar C.S."/>
            <person name="Baker B.J."/>
            <person name="Seitz K.W."/>
            <person name="Hyde A.S."/>
            <person name="Dick G.J."/>
            <person name="Hinrichs K.-U."/>
            <person name="Teske A.P."/>
        </authorList>
    </citation>
    <scope>NUCLEOTIDE SEQUENCE [LARGE SCALE GENOMIC DNA]</scope>
</reference>
<evidence type="ECO:0000259" key="11">
    <source>
        <dbReference type="Pfam" id="PF04406"/>
    </source>
</evidence>
<keyword evidence="4 9" id="KW-0479">Metal-binding</keyword>
<dbReference type="Gene3D" id="1.10.10.10">
    <property type="entry name" value="Winged helix-like DNA-binding domain superfamily/Winged helix DNA-binding domain"/>
    <property type="match status" value="1"/>
</dbReference>
<evidence type="ECO:0000256" key="8">
    <source>
        <dbReference type="ARBA" id="ARBA00023235"/>
    </source>
</evidence>
<keyword evidence="5 9" id="KW-0460">Magnesium</keyword>
<evidence type="ECO:0000256" key="4">
    <source>
        <dbReference type="ARBA" id="ARBA00022723"/>
    </source>
</evidence>
<dbReference type="InterPro" id="IPR004085">
    <property type="entry name" value="TopoVI_A"/>
</dbReference>
<comment type="cofactor">
    <cofactor evidence="2 9">
        <name>Mg(2+)</name>
        <dbReference type="ChEBI" id="CHEBI:18420"/>
    </cofactor>
</comment>
<dbReference type="Gene3D" id="3.40.1360.10">
    <property type="match status" value="1"/>
</dbReference>
<dbReference type="GO" id="GO:0006260">
    <property type="term" value="P:DNA replication"/>
    <property type="evidence" value="ECO:0007669"/>
    <property type="project" value="UniProtKB-UniRule"/>
</dbReference>
<evidence type="ECO:0000256" key="10">
    <source>
        <dbReference type="PROSITE-ProRule" id="PRU01385"/>
    </source>
</evidence>
<dbReference type="PANTHER" id="PTHR10848:SF0">
    <property type="entry name" value="MEIOTIC RECOMBINATION PROTEIN SPO11"/>
    <property type="match status" value="1"/>
</dbReference>
<comment type="similarity">
    <text evidence="3 9 10">Belongs to the TOP6A family.</text>
</comment>
<feature type="active site" description="O-(5'-phospho-DNA)-tyrosine intermediate" evidence="9 10">
    <location>
        <position position="106"/>
    </location>
</feature>
<dbReference type="PATRIC" id="fig|1685125.3.peg.199"/>
<feature type="domain" description="Spo11/DNA topoisomerase VI subunit A N-terminal" evidence="11">
    <location>
        <begin position="78"/>
        <end position="141"/>
    </location>
</feature>
<name>A0A0M0BUB6_9ARCH</name>
<evidence type="ECO:0000313" key="13">
    <source>
        <dbReference type="EMBL" id="KON32218.1"/>
    </source>
</evidence>
<dbReference type="SUPFAM" id="SSF56726">
    <property type="entry name" value="DNA topoisomerase IV, alpha subunit"/>
    <property type="match status" value="1"/>
</dbReference>
<dbReference type="Proteomes" id="UP000054016">
    <property type="component" value="Unassembled WGS sequence"/>
</dbReference>
<evidence type="ECO:0000256" key="2">
    <source>
        <dbReference type="ARBA" id="ARBA00001946"/>
    </source>
</evidence>
<feature type="binding site" evidence="9">
    <location>
        <position position="251"/>
    </location>
    <ligand>
        <name>Mg(2+)</name>
        <dbReference type="ChEBI" id="CHEBI:18420"/>
    </ligand>
</feature>
<keyword evidence="8 9" id="KW-0413">Isomerase</keyword>
<evidence type="ECO:0000256" key="5">
    <source>
        <dbReference type="ARBA" id="ARBA00022842"/>
    </source>
</evidence>
<dbReference type="Pfam" id="PF21180">
    <property type="entry name" value="TOP6A-Spo11_Toprim"/>
    <property type="match status" value="1"/>
</dbReference>
<evidence type="ECO:0000256" key="7">
    <source>
        <dbReference type="ARBA" id="ARBA00023125"/>
    </source>
</evidence>
<evidence type="ECO:0000256" key="1">
    <source>
        <dbReference type="ARBA" id="ARBA00000185"/>
    </source>
</evidence>
<dbReference type="GO" id="GO:0000287">
    <property type="term" value="F:magnesium ion binding"/>
    <property type="evidence" value="ECO:0007669"/>
    <property type="project" value="UniProtKB-UniRule"/>
</dbReference>
<dbReference type="InterPro" id="IPR036078">
    <property type="entry name" value="Spo11/TopoVI_A_sf"/>
</dbReference>
<keyword evidence="6 9" id="KW-0799">Topoisomerase</keyword>
<dbReference type="InterPro" id="IPR002815">
    <property type="entry name" value="Spo11/TopoVI_A"/>
</dbReference>
<keyword evidence="9" id="KW-0067">ATP-binding</keyword>
<comment type="caution">
    <text evidence="13">The sequence shown here is derived from an EMBL/GenBank/DDBJ whole genome shotgun (WGS) entry which is preliminary data.</text>
</comment>
<evidence type="ECO:0000313" key="14">
    <source>
        <dbReference type="Proteomes" id="UP000054016"/>
    </source>
</evidence>
<organism evidence="13 14">
    <name type="scientific">miscellaneous Crenarchaeota group-1 archaeon SG8-32-3</name>
    <dbReference type="NCBI Taxonomy" id="1685125"/>
    <lineage>
        <taxon>Archaea</taxon>
        <taxon>Candidatus Bathyarchaeota</taxon>
        <taxon>MCG-1</taxon>
    </lineage>
</organism>
<dbReference type="Pfam" id="PF04406">
    <property type="entry name" value="TP6A_N"/>
    <property type="match status" value="1"/>
</dbReference>
<keyword evidence="7 9" id="KW-0238">DNA-binding</keyword>
<feature type="domain" description="Topoisomerase 6 subunit A/Spo11 TOPRIM" evidence="12">
    <location>
        <begin position="195"/>
        <end position="360"/>
    </location>
</feature>
<dbReference type="PRINTS" id="PR01550">
    <property type="entry name" value="TOP6AFAMILY"/>
</dbReference>
<keyword evidence="9" id="KW-0547">Nucleotide-binding</keyword>
<comment type="subunit">
    <text evidence="9">Homodimer. Heterotetramer of two Top6A and two Top6B chains.</text>
</comment>
<dbReference type="PROSITE" id="PS52041">
    <property type="entry name" value="TOPO_IIB"/>
    <property type="match status" value="1"/>
</dbReference>
<dbReference type="GO" id="GO:0003677">
    <property type="term" value="F:DNA binding"/>
    <property type="evidence" value="ECO:0007669"/>
    <property type="project" value="UniProtKB-UniRule"/>
</dbReference>
<dbReference type="EC" id="5.6.2.2" evidence="9"/>
<dbReference type="CDD" id="cd00223">
    <property type="entry name" value="TOPRIM_TopoIIB_SPO"/>
    <property type="match status" value="1"/>
</dbReference>
<feature type="binding site" evidence="9">
    <location>
        <position position="199"/>
    </location>
    <ligand>
        <name>Mg(2+)</name>
        <dbReference type="ChEBI" id="CHEBI:18420"/>
    </ligand>
</feature>
<comment type="function">
    <text evidence="9">Relaxes both positive and negative superturns and exhibits a strong decatenase activity.</text>
</comment>
<dbReference type="HAMAP" id="MF_00132">
    <property type="entry name" value="Top6A"/>
    <property type="match status" value="1"/>
</dbReference>
<evidence type="ECO:0000256" key="9">
    <source>
        <dbReference type="HAMAP-Rule" id="MF_00132"/>
    </source>
</evidence>
<dbReference type="PANTHER" id="PTHR10848">
    <property type="entry name" value="MEIOTIC RECOMBINATION PROTEIN SPO11"/>
    <property type="match status" value="1"/>
</dbReference>
<protein>
    <recommendedName>
        <fullName evidence="9">Type 2 DNA topoisomerase 6 subunit A</fullName>
        <ecNumber evidence="9">5.6.2.2</ecNumber>
    </recommendedName>
    <alternativeName>
        <fullName evidence="9">Type II DNA topoisomerase VI subunit A</fullName>
    </alternativeName>
</protein>
<accession>A0A0M0BUB6</accession>
<dbReference type="GO" id="GO:0003918">
    <property type="term" value="F:DNA topoisomerase type II (double strand cut, ATP-hydrolyzing) activity"/>
    <property type="evidence" value="ECO:0007669"/>
    <property type="project" value="UniProtKB-UniRule"/>
</dbReference>
<sequence>MTQKRSKGVIAEKKNEIMGSLKKLGTQIYDQLDSGVFPTITMPSRSTDNIHYDPDIRQYVLGERSVTRSARNIRHVKPFTQLAWAAMFSNELTFHRKTSTLRDVYYSAQAYNMTFKDQQESNNIITDLETATGRSREDFNIFPEERSAVFGDLTIEYTVPGYEGKTLNLSSHPDGVLIGPALTSSEFASTTADKVIAIEKGGLFTRFIEENVHKKHNSILVLTAGQAPRQTRYFIRRLHDELKIPVYIFTDGDPWGMHIAMVIISGSANAAHLRDLTTPDAIWSGVWASDIVNYKLPTDPLDDVDIKRLHELQRDPRYQGDPLWQKEIKTFLKIRRKAEQEAFSRYGLTYIVDEYLPAKLDDKNKGKKK</sequence>
<gene>
    <name evidence="9" type="primary">top6A</name>
    <name evidence="13" type="ORF">AC478_00950</name>
</gene>